<reference evidence="2 3" key="1">
    <citation type="journal article" date="2017" name="Elife">
        <title>Extensive horizontal gene transfer in cheese-associated bacteria.</title>
        <authorList>
            <person name="Bonham K.S."/>
            <person name="Wolfe B.E."/>
            <person name="Dutton R.J."/>
        </authorList>
    </citation>
    <scope>NUCLEOTIDE SEQUENCE [LARGE SCALE GENOMIC DNA]</scope>
    <source>
        <strain evidence="2 3">JB182</strain>
    </source>
</reference>
<dbReference type="RefSeq" id="WP_102599264.1">
    <property type="nucleotide sequence ID" value="NZ_JBQGNZ010000119.1"/>
</dbReference>
<dbReference type="SUPFAM" id="SSF88697">
    <property type="entry name" value="PUA domain-like"/>
    <property type="match status" value="1"/>
</dbReference>
<dbReference type="PANTHER" id="PTHR39203">
    <property type="entry name" value="CYTOPLASMIC PROTEIN-RELATED"/>
    <property type="match status" value="1"/>
</dbReference>
<protein>
    <recommendedName>
        <fullName evidence="1">ASCH domain-containing protein</fullName>
    </recommendedName>
</protein>
<evidence type="ECO:0000259" key="1">
    <source>
        <dbReference type="SMART" id="SM01022"/>
    </source>
</evidence>
<dbReference type="AlphaFoldDB" id="A0A2N7RXW0"/>
<dbReference type="Proteomes" id="UP000235739">
    <property type="component" value="Unassembled WGS sequence"/>
</dbReference>
<dbReference type="Gene3D" id="3.10.400.10">
    <property type="entry name" value="Sulfate adenylyltransferase"/>
    <property type="match status" value="1"/>
</dbReference>
<dbReference type="EMBL" id="PNQX01000004">
    <property type="protein sequence ID" value="PMQ18726.1"/>
    <property type="molecule type" value="Genomic_DNA"/>
</dbReference>
<accession>A0A2N7RXW0</accession>
<dbReference type="InterPro" id="IPR015947">
    <property type="entry name" value="PUA-like_sf"/>
</dbReference>
<feature type="domain" description="ASCH" evidence="1">
    <location>
        <begin position="41"/>
        <end position="168"/>
    </location>
</feature>
<dbReference type="CDD" id="cd06553">
    <property type="entry name" value="ASCH_Ef3133_like"/>
    <property type="match status" value="1"/>
</dbReference>
<dbReference type="PANTHER" id="PTHR39203:SF1">
    <property type="entry name" value="CYTOPLASMIC PROTEIN"/>
    <property type="match status" value="1"/>
</dbReference>
<dbReference type="PIRSF" id="PIRSF021320">
    <property type="entry name" value="DUF984"/>
    <property type="match status" value="1"/>
</dbReference>
<dbReference type="SMART" id="SM01022">
    <property type="entry name" value="ASCH"/>
    <property type="match status" value="1"/>
</dbReference>
<proteinExistence type="predicted"/>
<name>A0A2N7RXW0_9MICC</name>
<sequence>MTENSVAELPPVNAEASQEMWAEYIASAGIAADQEPFHVAESFGDNPALADELLHEMLHGTKRATSSLASDYAFYNERVPQVGDHCIVCDGKGQPRMIFRVLSVERSSFFDVDADFAAAEGEGDQSLEHWRREHDKFWRRTQKSIGIDWTPEETTKPGGELIKERFEICWPPSFAD</sequence>
<dbReference type="Pfam" id="PF04266">
    <property type="entry name" value="ASCH"/>
    <property type="match status" value="1"/>
</dbReference>
<dbReference type="InterPro" id="IPR007374">
    <property type="entry name" value="ASCH_domain"/>
</dbReference>
<gene>
    <name evidence="2" type="ORF">CIK84_18275</name>
</gene>
<evidence type="ECO:0000313" key="2">
    <source>
        <dbReference type="EMBL" id="PMQ18726.1"/>
    </source>
</evidence>
<evidence type="ECO:0000313" key="3">
    <source>
        <dbReference type="Proteomes" id="UP000235739"/>
    </source>
</evidence>
<organism evidence="2 3">
    <name type="scientific">Glutamicibacter arilaitensis</name>
    <dbReference type="NCBI Taxonomy" id="256701"/>
    <lineage>
        <taxon>Bacteria</taxon>
        <taxon>Bacillati</taxon>
        <taxon>Actinomycetota</taxon>
        <taxon>Actinomycetes</taxon>
        <taxon>Micrococcales</taxon>
        <taxon>Micrococcaceae</taxon>
        <taxon>Glutamicibacter</taxon>
    </lineage>
</organism>
<comment type="caution">
    <text evidence="2">The sequence shown here is derived from an EMBL/GenBank/DDBJ whole genome shotgun (WGS) entry which is preliminary data.</text>
</comment>
<dbReference type="InterPro" id="IPR009326">
    <property type="entry name" value="DUF984"/>
</dbReference>